<dbReference type="PRINTS" id="PR01490">
    <property type="entry name" value="RTXTOXIND"/>
</dbReference>
<dbReference type="Gene3D" id="2.40.30.170">
    <property type="match status" value="1"/>
</dbReference>
<dbReference type="AlphaFoldDB" id="A0A1U7GUC4"/>
<comment type="caution">
    <text evidence="5">The sequence shown here is derived from an EMBL/GenBank/DDBJ whole genome shotgun (WGS) entry which is preliminary data.</text>
</comment>
<keyword evidence="4" id="KW-0812">Transmembrane</keyword>
<feature type="coiled-coil region" evidence="3">
    <location>
        <begin position="103"/>
        <end position="133"/>
    </location>
</feature>
<organism evidence="5 6">
    <name type="scientific">Fischerella major NIES-592</name>
    <dbReference type="NCBI Taxonomy" id="210994"/>
    <lineage>
        <taxon>Bacteria</taxon>
        <taxon>Bacillati</taxon>
        <taxon>Cyanobacteriota</taxon>
        <taxon>Cyanophyceae</taxon>
        <taxon>Nostocales</taxon>
        <taxon>Hapalosiphonaceae</taxon>
        <taxon>Fischerella</taxon>
    </lineage>
</organism>
<sequence>MTRMTEESAFREQPQLWWAIAIALPVTVAAGLLTMAKMDQLKQTEPVASAPIVTTVHAVGRIEPRGDVVKLSAPTGIQGTSRVEQLFVKEGERVRKGQVIAILDSFSNNKALLEEARARVQEARANLEQIRATLPKDIEAQRAVIARLNAQLRGESIAQRALINRIEAELRGQRDVYGASIARIQAQQRNAQVDAQRYEMLYTEGAISQQERDNRHLSAVTATEQLAEIQATRRQTIATLQQQIAEAKVNRDKTIAILQQQIDEERAKLQRLLDTRPTNLQIVQAQYVNAIANLRKAEAQLRLSYVEAPLAGEILKVHTQAGETVGVDGIAEIGKTDQMVVVAEVSEDTIGRVRLGQEATISSENGAFSGELKGTVTEIGRKVGKKDVLNTDPAADVDARVVEVKIALSAEDSAKVAGLTYAKVVVGINL</sequence>
<gene>
    <name evidence="5" type="ORF">NIES592_20630</name>
</gene>
<evidence type="ECO:0000256" key="4">
    <source>
        <dbReference type="SAM" id="Phobius"/>
    </source>
</evidence>
<keyword evidence="4" id="KW-0472">Membrane</keyword>
<evidence type="ECO:0000313" key="6">
    <source>
        <dbReference type="Proteomes" id="UP000186391"/>
    </source>
</evidence>
<keyword evidence="4" id="KW-1133">Transmembrane helix</keyword>
<keyword evidence="6" id="KW-1185">Reference proteome</keyword>
<dbReference type="InterPro" id="IPR014315">
    <property type="entry name" value="ABC_heterocyst_DevB"/>
</dbReference>
<keyword evidence="2 3" id="KW-0175">Coiled coil</keyword>
<dbReference type="InterPro" id="IPR050465">
    <property type="entry name" value="UPF0194_transport"/>
</dbReference>
<comment type="subcellular location">
    <subcellularLocation>
        <location evidence="1">Cell envelope</location>
    </subcellularLocation>
</comment>
<evidence type="ECO:0000256" key="3">
    <source>
        <dbReference type="SAM" id="Coils"/>
    </source>
</evidence>
<feature type="coiled-coil region" evidence="3">
    <location>
        <begin position="255"/>
        <end position="300"/>
    </location>
</feature>
<name>A0A1U7GUC4_9CYAN</name>
<evidence type="ECO:0000256" key="1">
    <source>
        <dbReference type="ARBA" id="ARBA00004196"/>
    </source>
</evidence>
<accession>A0A1U7GUC4</accession>
<dbReference type="RefSeq" id="WP_073556759.1">
    <property type="nucleotide sequence ID" value="NZ_MRCA01000016.1"/>
</dbReference>
<dbReference type="GO" id="GO:0030313">
    <property type="term" value="C:cell envelope"/>
    <property type="evidence" value="ECO:0007669"/>
    <property type="project" value="UniProtKB-SubCell"/>
</dbReference>
<evidence type="ECO:0000313" key="5">
    <source>
        <dbReference type="EMBL" id="OKH11651.1"/>
    </source>
</evidence>
<reference evidence="5 6" key="1">
    <citation type="submission" date="2016-11" db="EMBL/GenBank/DDBJ databases">
        <title>Draft Genome Sequences of Nine Cyanobacterial Strains from Diverse Habitats.</title>
        <authorList>
            <person name="Zhu T."/>
            <person name="Hou S."/>
            <person name="Lu X."/>
            <person name="Hess W.R."/>
        </authorList>
    </citation>
    <scope>NUCLEOTIDE SEQUENCE [LARGE SCALE GENOMIC DNA]</scope>
    <source>
        <strain evidence="5 6">NIES-592</strain>
    </source>
</reference>
<feature type="transmembrane region" description="Helical" evidence="4">
    <location>
        <begin position="16"/>
        <end position="36"/>
    </location>
</feature>
<evidence type="ECO:0000256" key="2">
    <source>
        <dbReference type="ARBA" id="ARBA00023054"/>
    </source>
</evidence>
<dbReference type="Gene3D" id="2.40.50.100">
    <property type="match status" value="1"/>
</dbReference>
<dbReference type="Proteomes" id="UP000186391">
    <property type="component" value="Unassembled WGS sequence"/>
</dbReference>
<dbReference type="EMBL" id="MRCA01000016">
    <property type="protein sequence ID" value="OKH11651.1"/>
    <property type="molecule type" value="Genomic_DNA"/>
</dbReference>
<dbReference type="NCBIfam" id="TIGR02971">
    <property type="entry name" value="heterocyst_DevB"/>
    <property type="match status" value="1"/>
</dbReference>
<protein>
    <submittedName>
        <fullName evidence="5">HlyD family secretion protein</fullName>
    </submittedName>
</protein>
<dbReference type="PANTHER" id="PTHR32347:SF27">
    <property type="entry name" value="RND EFFLUX PUMP MEMBRANE FUSION PROTEIN BARREL-SANDWICH DOMAIN-CONTAINING PROTEIN"/>
    <property type="match status" value="1"/>
</dbReference>
<dbReference type="SUPFAM" id="SSF111369">
    <property type="entry name" value="HlyD-like secretion proteins"/>
    <property type="match status" value="1"/>
</dbReference>
<dbReference type="PANTHER" id="PTHR32347">
    <property type="entry name" value="EFFLUX SYSTEM COMPONENT YKNX-RELATED"/>
    <property type="match status" value="1"/>
</dbReference>
<proteinExistence type="predicted"/>